<dbReference type="Pfam" id="PF00536">
    <property type="entry name" value="SAM_1"/>
    <property type="match status" value="1"/>
</dbReference>
<dbReference type="GO" id="GO:0003723">
    <property type="term" value="F:RNA binding"/>
    <property type="evidence" value="ECO:0007669"/>
    <property type="project" value="UniProtKB-UniRule"/>
</dbReference>
<dbReference type="AlphaFoldDB" id="A0A7R9J0W5"/>
<feature type="compositionally biased region" description="Low complexity" evidence="4">
    <location>
        <begin position="538"/>
        <end position="550"/>
    </location>
</feature>
<dbReference type="GO" id="GO:0005737">
    <property type="term" value="C:cytoplasm"/>
    <property type="evidence" value="ECO:0007669"/>
    <property type="project" value="TreeGrafter"/>
</dbReference>
<dbReference type="SUPFAM" id="SSF47769">
    <property type="entry name" value="SAM/Pointed domain"/>
    <property type="match status" value="1"/>
</dbReference>
<dbReference type="SMART" id="SM00454">
    <property type="entry name" value="SAM"/>
    <property type="match status" value="1"/>
</dbReference>
<keyword evidence="2" id="KW-0677">Repeat</keyword>
<dbReference type="SMART" id="SM00322">
    <property type="entry name" value="KH"/>
    <property type="match status" value="2"/>
</dbReference>
<name>A0A7R9J0W5_TIMCA</name>
<dbReference type="InterPro" id="IPR047554">
    <property type="entry name" value="BICC1_KH-I_rpt2"/>
</dbReference>
<feature type="region of interest" description="Disordered" evidence="4">
    <location>
        <begin position="538"/>
        <end position="570"/>
    </location>
</feature>
<organism evidence="6">
    <name type="scientific">Timema californicum</name>
    <name type="common">California timema</name>
    <name type="synonym">Walking stick</name>
    <dbReference type="NCBI Taxonomy" id="61474"/>
    <lineage>
        <taxon>Eukaryota</taxon>
        <taxon>Metazoa</taxon>
        <taxon>Ecdysozoa</taxon>
        <taxon>Arthropoda</taxon>
        <taxon>Hexapoda</taxon>
        <taxon>Insecta</taxon>
        <taxon>Pterygota</taxon>
        <taxon>Neoptera</taxon>
        <taxon>Polyneoptera</taxon>
        <taxon>Phasmatodea</taxon>
        <taxon>Timematodea</taxon>
        <taxon>Timematoidea</taxon>
        <taxon>Timematidae</taxon>
        <taxon>Timema</taxon>
    </lineage>
</organism>
<dbReference type="InterPro" id="IPR004088">
    <property type="entry name" value="KH_dom_type_1"/>
</dbReference>
<dbReference type="InterPro" id="IPR036612">
    <property type="entry name" value="KH_dom_type_1_sf"/>
</dbReference>
<evidence type="ECO:0000256" key="1">
    <source>
        <dbReference type="ARBA" id="ARBA00007662"/>
    </source>
</evidence>
<dbReference type="EMBL" id="OE180120">
    <property type="protein sequence ID" value="CAD7570593.1"/>
    <property type="molecule type" value="Genomic_DNA"/>
</dbReference>
<dbReference type="PROSITE" id="PS50084">
    <property type="entry name" value="KH_TYPE_1"/>
    <property type="match status" value="2"/>
</dbReference>
<comment type="similarity">
    <text evidence="1">Belongs to the BicC family.</text>
</comment>
<dbReference type="PANTHER" id="PTHR10627:SF69">
    <property type="entry name" value="PROTEIN BICAUDAL C"/>
    <property type="match status" value="1"/>
</dbReference>
<reference evidence="6" key="1">
    <citation type="submission" date="2020-11" db="EMBL/GenBank/DDBJ databases">
        <authorList>
            <person name="Tran Van P."/>
        </authorList>
    </citation>
    <scope>NUCLEOTIDE SEQUENCE</scope>
</reference>
<accession>A0A7R9J0W5</accession>
<gene>
    <name evidence="6" type="ORF">TCMB3V08_LOCUS3294</name>
</gene>
<sequence>MDALSKALLTCEISLPKTGRSGFDPCRVHGGPLLRSRATRRGGSDTVHSLPSHPTPPRRVTLLEPVDTWTKSSTSYGQVCQCRAAVELNMTSALANYATEAGMHDEHLSAEIFFQKIMEDTLTHIMWPSRLKIGAKSKKDPHVRIAGRPDDVKAARERVTATLDIRTNRATMKMDVSYTDHSHIIGKGGLSIKRVMEDTKCHIHFPDSNRSNVTEKSNQVSITGELEGVERAREKIRALMPLTFSFDLPIVKANNCMPDSSSPYLQEVQEKYNVQVMFRTRPKLHSTLVVIKGCEWELAQVKEATVLLINHLCENLASQVLVQMTLEISPQHHPVVLGRNSINLKLIMQHTATQIMFPDAADPNIPLLKKSNVNITGSIHNVYLARQQLLVGNIYEARRQLMSLDEPRIVAQIPATYHIPDAPAYSLNTECGSPGMNNFTGASASFGAMPRFPLPSGLSGWGSHFSSASQSPMMGNPMVPLHMLAPTHPLLLSLGFPAAPVSGAASNGYGGKQSLDKFPSSQSLASECREYNIYSSLSSNASSMSSPNISPRDGSGSPISSFPAGTETDSMNMSLLSNMLEHGGNNRESLNSAHPPLNYDHKKLLAVQAMQRKPVCGEVRVPTSSWAGYGFSHSSPTPLQRNQSRMFDNMTNVPLDDPWTDAQSNVPSFLVTDYGNNGPLLTASDYLDSTPTSTLHRISAAKPTNIAVYLASLGLDKYTHLFNSNDIDLEMFPSLTENDLREIGVNALGARRKMLVAIAELKKQQYMFSGSAAPGAERNKQHLTPGSGHD</sequence>
<dbReference type="CDD" id="cd22421">
    <property type="entry name" value="KH-I_BICC1_rpt2"/>
    <property type="match status" value="1"/>
</dbReference>
<proteinExistence type="inferred from homology"/>
<dbReference type="InterPro" id="IPR047549">
    <property type="entry name" value="BICC1_KH-I_rpt1"/>
</dbReference>
<dbReference type="PROSITE" id="PS50105">
    <property type="entry name" value="SAM_DOMAIN"/>
    <property type="match status" value="1"/>
</dbReference>
<dbReference type="InterPro" id="IPR004087">
    <property type="entry name" value="KH_dom"/>
</dbReference>
<feature type="region of interest" description="Disordered" evidence="4">
    <location>
        <begin position="770"/>
        <end position="790"/>
    </location>
</feature>
<dbReference type="CDD" id="cd22422">
    <property type="entry name" value="KH-I_BICC1_rpt3"/>
    <property type="match status" value="1"/>
</dbReference>
<dbReference type="Gene3D" id="3.30.310.270">
    <property type="match status" value="3"/>
</dbReference>
<dbReference type="InterPro" id="IPR013761">
    <property type="entry name" value="SAM/pointed_sf"/>
</dbReference>
<dbReference type="InterPro" id="IPR001660">
    <property type="entry name" value="SAM"/>
</dbReference>
<dbReference type="SUPFAM" id="SSF54791">
    <property type="entry name" value="Eukaryotic type KH-domain (KH-domain type I)"/>
    <property type="match status" value="2"/>
</dbReference>
<dbReference type="InterPro" id="IPR054727">
    <property type="entry name" value="BICC1_KH"/>
</dbReference>
<protein>
    <submittedName>
        <fullName evidence="6">(California timema) hypothetical protein</fullName>
    </submittedName>
</protein>
<feature type="domain" description="SAM" evidence="5">
    <location>
        <begin position="701"/>
        <end position="764"/>
    </location>
</feature>
<dbReference type="PANTHER" id="PTHR10627">
    <property type="entry name" value="SCP160"/>
    <property type="match status" value="1"/>
</dbReference>
<dbReference type="Pfam" id="PF00013">
    <property type="entry name" value="KH_1"/>
    <property type="match status" value="2"/>
</dbReference>
<dbReference type="Pfam" id="PF24234">
    <property type="entry name" value="KH_BICC1_1st"/>
    <property type="match status" value="1"/>
</dbReference>
<evidence type="ECO:0000313" key="6">
    <source>
        <dbReference type="EMBL" id="CAD7570593.1"/>
    </source>
</evidence>
<evidence type="ECO:0000256" key="3">
    <source>
        <dbReference type="PROSITE-ProRule" id="PRU00117"/>
    </source>
</evidence>
<evidence type="ECO:0000256" key="4">
    <source>
        <dbReference type="SAM" id="MobiDB-lite"/>
    </source>
</evidence>
<dbReference type="Pfam" id="PF22985">
    <property type="entry name" value="KH_BICC1"/>
    <property type="match status" value="1"/>
</dbReference>
<evidence type="ECO:0000259" key="5">
    <source>
        <dbReference type="PROSITE" id="PS50105"/>
    </source>
</evidence>
<keyword evidence="3" id="KW-0694">RNA-binding</keyword>
<dbReference type="GO" id="GO:0010468">
    <property type="term" value="P:regulation of gene expression"/>
    <property type="evidence" value="ECO:0007669"/>
    <property type="project" value="UniProtKB-ARBA"/>
</dbReference>
<dbReference type="InterPro" id="IPR047553">
    <property type="entry name" value="BICC1_KH-I_rpt3"/>
</dbReference>
<feature type="region of interest" description="Disordered" evidence="4">
    <location>
        <begin position="34"/>
        <end position="57"/>
    </location>
</feature>
<dbReference type="Gene3D" id="1.10.150.50">
    <property type="entry name" value="Transcription Factor, Ets-1"/>
    <property type="match status" value="1"/>
</dbReference>
<evidence type="ECO:0000256" key="2">
    <source>
        <dbReference type="ARBA" id="ARBA00022737"/>
    </source>
</evidence>